<dbReference type="SMART" id="SM00091">
    <property type="entry name" value="PAS"/>
    <property type="match status" value="2"/>
</dbReference>
<evidence type="ECO:0000259" key="10">
    <source>
        <dbReference type="PROSITE" id="PS50113"/>
    </source>
</evidence>
<keyword evidence="4" id="KW-0808">Transferase</keyword>
<evidence type="ECO:0000259" key="9">
    <source>
        <dbReference type="PROSITE" id="PS50112"/>
    </source>
</evidence>
<evidence type="ECO:0000256" key="4">
    <source>
        <dbReference type="ARBA" id="ARBA00022679"/>
    </source>
</evidence>
<evidence type="ECO:0000259" key="8">
    <source>
        <dbReference type="PROSITE" id="PS50109"/>
    </source>
</evidence>
<dbReference type="Gene3D" id="3.30.565.10">
    <property type="entry name" value="Histidine kinase-like ATPase, C-terminal domain"/>
    <property type="match status" value="1"/>
</dbReference>
<accession>A0A1H9P725</accession>
<name>A0A1H9P725_9SPHI</name>
<dbReference type="Pfam" id="PF13426">
    <property type="entry name" value="PAS_9"/>
    <property type="match status" value="1"/>
</dbReference>
<dbReference type="InterPro" id="IPR003594">
    <property type="entry name" value="HATPase_dom"/>
</dbReference>
<dbReference type="SUPFAM" id="SSF55874">
    <property type="entry name" value="ATPase domain of HSP90 chaperone/DNA topoisomerase II/histidine kinase"/>
    <property type="match status" value="1"/>
</dbReference>
<dbReference type="EC" id="2.7.13.3" evidence="2"/>
<evidence type="ECO:0000256" key="3">
    <source>
        <dbReference type="ARBA" id="ARBA00022553"/>
    </source>
</evidence>
<dbReference type="Gene3D" id="1.10.287.130">
    <property type="match status" value="1"/>
</dbReference>
<keyword evidence="3" id="KW-0597">Phosphoprotein</keyword>
<feature type="domain" description="Histidine kinase" evidence="8">
    <location>
        <begin position="292"/>
        <end position="508"/>
    </location>
</feature>
<dbReference type="GO" id="GO:0006355">
    <property type="term" value="P:regulation of DNA-templated transcription"/>
    <property type="evidence" value="ECO:0007669"/>
    <property type="project" value="InterPro"/>
</dbReference>
<dbReference type="PRINTS" id="PR00344">
    <property type="entry name" value="BCTRLSENSOR"/>
</dbReference>
<dbReference type="GO" id="GO:0005886">
    <property type="term" value="C:plasma membrane"/>
    <property type="evidence" value="ECO:0007669"/>
    <property type="project" value="TreeGrafter"/>
</dbReference>
<dbReference type="FunFam" id="3.30.565.10:FF:000006">
    <property type="entry name" value="Sensor histidine kinase WalK"/>
    <property type="match status" value="1"/>
</dbReference>
<gene>
    <name evidence="11" type="ORF">SAMN04488023_10960</name>
</gene>
<dbReference type="Gene3D" id="3.30.450.20">
    <property type="entry name" value="PAS domain"/>
    <property type="match status" value="2"/>
</dbReference>
<dbReference type="GO" id="GO:0016036">
    <property type="term" value="P:cellular response to phosphate starvation"/>
    <property type="evidence" value="ECO:0007669"/>
    <property type="project" value="TreeGrafter"/>
</dbReference>
<evidence type="ECO:0000256" key="2">
    <source>
        <dbReference type="ARBA" id="ARBA00012438"/>
    </source>
</evidence>
<feature type="domain" description="PAC" evidence="10">
    <location>
        <begin position="236"/>
        <end position="288"/>
    </location>
</feature>
<dbReference type="InterPro" id="IPR036890">
    <property type="entry name" value="HATPase_C_sf"/>
</dbReference>
<dbReference type="InterPro" id="IPR000700">
    <property type="entry name" value="PAS-assoc_C"/>
</dbReference>
<dbReference type="InterPro" id="IPR001610">
    <property type="entry name" value="PAC"/>
</dbReference>
<dbReference type="PROSITE" id="PS50113">
    <property type="entry name" value="PAC"/>
    <property type="match status" value="2"/>
</dbReference>
<feature type="domain" description="PAS" evidence="9">
    <location>
        <begin position="41"/>
        <end position="92"/>
    </location>
</feature>
<dbReference type="SMART" id="SM00387">
    <property type="entry name" value="HATPase_c"/>
    <property type="match status" value="1"/>
</dbReference>
<dbReference type="InterPro" id="IPR003661">
    <property type="entry name" value="HisK_dim/P_dom"/>
</dbReference>
<dbReference type="STRING" id="390241.SAMN04488023_10960"/>
<dbReference type="SMART" id="SM00388">
    <property type="entry name" value="HisKA"/>
    <property type="match status" value="1"/>
</dbReference>
<dbReference type="Pfam" id="PF00989">
    <property type="entry name" value="PAS"/>
    <property type="match status" value="1"/>
</dbReference>
<dbReference type="PROSITE" id="PS50112">
    <property type="entry name" value="PAS"/>
    <property type="match status" value="2"/>
</dbReference>
<keyword evidence="5" id="KW-0418">Kinase</keyword>
<sequence length="508" mass="56609">MKDSKEISRLIAEFQKRESALELDNALLKETINTLRIAEERCAVLNSIVESSDDAIISKDLNGIITSWNTSAQRIFGYTPAEIIGQSIMKLIPGDRIDEETHILNQLKKGIRVDHFETRRRRKDGSLVDVSLTISPILSEDGIIIGLSKIARDLTANRKAEVVSEGLSAIIDSSDDAIVSKDLNSIVTSWNDSAERIFGYTAAEMIGESILKIIPPDRLSEEPRILSQLKQGNRVDHFETVRMKKDGTLIYVSLTISPIKDRNGDIVGLSKIARDITENKLMEKKKDEFIGFVSHELKTPLTSLRSYVQIALHQSRKQELDFITNALSRADIQTKKMEKMISDFLNISRFEEGKMQLELNRFDIVSLIKNCIEDASIVSARHLISYGGIAECFVNGDQEKLSLVMTNLLGNAQKYSPEKGNITVGCQNSGNNIMISVKDEGIGISTADQKRLFQKFYRVSNEQTRFISGFGIGLYLVSMILDLHGSTISVESCPGSGATFSFQLPISH</sequence>
<dbReference type="GO" id="GO:0000155">
    <property type="term" value="F:phosphorelay sensor kinase activity"/>
    <property type="evidence" value="ECO:0007669"/>
    <property type="project" value="InterPro"/>
</dbReference>
<dbReference type="InterPro" id="IPR050351">
    <property type="entry name" value="BphY/WalK/GraS-like"/>
</dbReference>
<dbReference type="AlphaFoldDB" id="A0A1H9P725"/>
<dbReference type="InterPro" id="IPR000014">
    <property type="entry name" value="PAS"/>
</dbReference>
<evidence type="ECO:0000256" key="7">
    <source>
        <dbReference type="ARBA" id="ARBA00023136"/>
    </source>
</evidence>
<feature type="domain" description="PAC" evidence="10">
    <location>
        <begin position="114"/>
        <end position="166"/>
    </location>
</feature>
<dbReference type="InterPro" id="IPR004358">
    <property type="entry name" value="Sig_transdc_His_kin-like_C"/>
</dbReference>
<evidence type="ECO:0000313" key="12">
    <source>
        <dbReference type="Proteomes" id="UP000199572"/>
    </source>
</evidence>
<reference evidence="11 12" key="1">
    <citation type="submission" date="2016-10" db="EMBL/GenBank/DDBJ databases">
        <authorList>
            <person name="de Groot N.N."/>
        </authorList>
    </citation>
    <scope>NUCLEOTIDE SEQUENCE [LARGE SCALE GENOMIC DNA]</scope>
    <source>
        <strain evidence="11 12">DSM 18610</strain>
    </source>
</reference>
<dbReference type="InterPro" id="IPR035965">
    <property type="entry name" value="PAS-like_dom_sf"/>
</dbReference>
<organism evidence="11 12">
    <name type="scientific">Pedobacter rhizosphaerae</name>
    <dbReference type="NCBI Taxonomy" id="390241"/>
    <lineage>
        <taxon>Bacteria</taxon>
        <taxon>Pseudomonadati</taxon>
        <taxon>Bacteroidota</taxon>
        <taxon>Sphingobacteriia</taxon>
        <taxon>Sphingobacteriales</taxon>
        <taxon>Sphingobacteriaceae</taxon>
        <taxon>Pedobacter</taxon>
    </lineage>
</organism>
<dbReference type="RefSeq" id="WP_090883749.1">
    <property type="nucleotide sequence ID" value="NZ_FOGG01000009.1"/>
</dbReference>
<comment type="catalytic activity">
    <reaction evidence="1">
        <text>ATP + protein L-histidine = ADP + protein N-phospho-L-histidine.</text>
        <dbReference type="EC" id="2.7.13.3"/>
    </reaction>
</comment>
<dbReference type="InterPro" id="IPR005467">
    <property type="entry name" value="His_kinase_dom"/>
</dbReference>
<dbReference type="GO" id="GO:0004721">
    <property type="term" value="F:phosphoprotein phosphatase activity"/>
    <property type="evidence" value="ECO:0007669"/>
    <property type="project" value="TreeGrafter"/>
</dbReference>
<dbReference type="FunFam" id="1.10.287.130:FF:000001">
    <property type="entry name" value="Two-component sensor histidine kinase"/>
    <property type="match status" value="1"/>
</dbReference>
<proteinExistence type="predicted"/>
<dbReference type="CDD" id="cd00130">
    <property type="entry name" value="PAS"/>
    <property type="match status" value="2"/>
</dbReference>
<dbReference type="Pfam" id="PF02518">
    <property type="entry name" value="HATPase_c"/>
    <property type="match status" value="1"/>
</dbReference>
<keyword evidence="12" id="KW-1185">Reference proteome</keyword>
<dbReference type="InterPro" id="IPR013767">
    <property type="entry name" value="PAS_fold"/>
</dbReference>
<dbReference type="SUPFAM" id="SSF55785">
    <property type="entry name" value="PYP-like sensor domain (PAS domain)"/>
    <property type="match status" value="2"/>
</dbReference>
<dbReference type="NCBIfam" id="TIGR00229">
    <property type="entry name" value="sensory_box"/>
    <property type="match status" value="2"/>
</dbReference>
<dbReference type="Proteomes" id="UP000199572">
    <property type="component" value="Unassembled WGS sequence"/>
</dbReference>
<evidence type="ECO:0000256" key="1">
    <source>
        <dbReference type="ARBA" id="ARBA00000085"/>
    </source>
</evidence>
<dbReference type="InterPro" id="IPR036097">
    <property type="entry name" value="HisK_dim/P_sf"/>
</dbReference>
<evidence type="ECO:0000256" key="6">
    <source>
        <dbReference type="ARBA" id="ARBA00023012"/>
    </source>
</evidence>
<dbReference type="SMART" id="SM00086">
    <property type="entry name" value="PAC"/>
    <property type="match status" value="2"/>
</dbReference>
<keyword evidence="7" id="KW-0472">Membrane</keyword>
<dbReference type="PANTHER" id="PTHR45453">
    <property type="entry name" value="PHOSPHATE REGULON SENSOR PROTEIN PHOR"/>
    <property type="match status" value="1"/>
</dbReference>
<feature type="domain" description="PAS" evidence="9">
    <location>
        <begin position="163"/>
        <end position="233"/>
    </location>
</feature>
<dbReference type="SUPFAM" id="SSF47384">
    <property type="entry name" value="Homodimeric domain of signal transducing histidine kinase"/>
    <property type="match status" value="1"/>
</dbReference>
<keyword evidence="6" id="KW-0902">Two-component regulatory system</keyword>
<dbReference type="PANTHER" id="PTHR45453:SF1">
    <property type="entry name" value="PHOSPHATE REGULON SENSOR PROTEIN PHOR"/>
    <property type="match status" value="1"/>
</dbReference>
<protein>
    <recommendedName>
        <fullName evidence="2">histidine kinase</fullName>
        <ecNumber evidence="2">2.7.13.3</ecNumber>
    </recommendedName>
</protein>
<dbReference type="CDD" id="cd00082">
    <property type="entry name" value="HisKA"/>
    <property type="match status" value="1"/>
</dbReference>
<evidence type="ECO:0000313" key="11">
    <source>
        <dbReference type="EMBL" id="SER43990.1"/>
    </source>
</evidence>
<dbReference type="OrthoDB" id="9813151at2"/>
<dbReference type="EMBL" id="FOGG01000009">
    <property type="protein sequence ID" value="SER43990.1"/>
    <property type="molecule type" value="Genomic_DNA"/>
</dbReference>
<evidence type="ECO:0000256" key="5">
    <source>
        <dbReference type="ARBA" id="ARBA00022777"/>
    </source>
</evidence>
<dbReference type="PROSITE" id="PS50109">
    <property type="entry name" value="HIS_KIN"/>
    <property type="match status" value="1"/>
</dbReference>
<dbReference type="Pfam" id="PF00512">
    <property type="entry name" value="HisKA"/>
    <property type="match status" value="1"/>
</dbReference>